<feature type="region of interest" description="Disordered" evidence="2">
    <location>
        <begin position="189"/>
        <end position="233"/>
    </location>
</feature>
<feature type="compositionally biased region" description="Polar residues" evidence="2">
    <location>
        <begin position="693"/>
        <end position="708"/>
    </location>
</feature>
<feature type="compositionally biased region" description="Polar residues" evidence="2">
    <location>
        <begin position="548"/>
        <end position="559"/>
    </location>
</feature>
<evidence type="ECO:0000313" key="5">
    <source>
        <dbReference type="Proteomes" id="UP001305779"/>
    </source>
</evidence>
<sequence>MAANETELGELIERHSFTKIADVAGQMGATHILDLTADVTHLLVANINTPKYRYVAKERPEVRVLSPDFIEAVRKEWTEGGDVDVAALEKQYTLPTFFGLQICLTGVSDPSTRSDMEQTIAGKGGTYHGDLTKAVTHLIAAKPEGAKYTHAKQWKIRVVSIKWYEDSLARGMALEEDLYAPELPLEQQGRNAFRKRKRSISGRPSNNKDESTTGDASRRKLRKSASMRFDSQSQDMWQSISAQEVQVEATELDVWNDESQALKTSERPRSKDISAISRPITPVAHSESEGIFSGQYVLIHGFNESRTKTLQRFLEPNGATVVHSPEELEEAGGNVGFQARCVLMPHDKRMALPEVPPGTVLVTEWWVERCILYKRHLDPTEDLLSSPLTNTVVSGFANLRISMTGFDTDEVGMHLRQTAHAIKLVGGTHDEALGSSTNVLVCNSANVKKQKAFYAWKRKIPMVSADWLWESLKTRKMAPFDKYKIPLPNFDAADVYADPSPSASSVKPSEEKSRLPMRGSVEHVKRAADLLPPKRLSNTRKRHATPSLPLQPSRPSEQAGSRAGPFILEDDDQDEPTITCDDRSAPVLQTTHQPLKEISPNRSQPRSSRDGEPNNQKDDPTGEAVTENPPASPHKHPASPPRSPMKEPSEPKPKGQEELTSDLANILAKQMATRPTTSSLEPQKRKHRPLGRNLSTISNHSGSPLVSSERSEVGDGFDVSREVVPSLPPPGTQLGYDTPEAEAHRRKLSKQMGTSFAEEGRRVESVKTVKDSVDVVSRAAVSAAVGRAKEKRGKV</sequence>
<keyword evidence="5" id="KW-1185">Reference proteome</keyword>
<organism evidence="4 5">
    <name type="scientific">Zasmidium cellare</name>
    <name type="common">Wine cellar mold</name>
    <name type="synonym">Racodium cellare</name>
    <dbReference type="NCBI Taxonomy" id="395010"/>
    <lineage>
        <taxon>Eukaryota</taxon>
        <taxon>Fungi</taxon>
        <taxon>Dikarya</taxon>
        <taxon>Ascomycota</taxon>
        <taxon>Pezizomycotina</taxon>
        <taxon>Dothideomycetes</taxon>
        <taxon>Dothideomycetidae</taxon>
        <taxon>Mycosphaerellales</taxon>
        <taxon>Mycosphaerellaceae</taxon>
        <taxon>Zasmidium</taxon>
    </lineage>
</organism>
<dbReference type="PROSITE" id="PS50172">
    <property type="entry name" value="BRCT"/>
    <property type="match status" value="3"/>
</dbReference>
<dbReference type="PANTHER" id="PTHR13561:SF20">
    <property type="entry name" value="DNA TOPOISOMERASE 2-BINDING PROTEIN 1"/>
    <property type="match status" value="1"/>
</dbReference>
<accession>A0ABR0EWS3</accession>
<feature type="domain" description="BRCT" evidence="3">
    <location>
        <begin position="287"/>
        <end position="384"/>
    </location>
</feature>
<dbReference type="PANTHER" id="PTHR13561">
    <property type="entry name" value="DNA REPLICATION REGULATOR DPB11-RELATED"/>
    <property type="match status" value="1"/>
</dbReference>
<feature type="domain" description="BRCT" evidence="3">
    <location>
        <begin position="391"/>
        <end position="485"/>
    </location>
</feature>
<comment type="caution">
    <text evidence="4">The sequence shown here is derived from an EMBL/GenBank/DDBJ whole genome shotgun (WGS) entry which is preliminary data.</text>
</comment>
<feature type="region of interest" description="Disordered" evidence="2">
    <location>
        <begin position="499"/>
        <end position="741"/>
    </location>
</feature>
<evidence type="ECO:0000313" key="4">
    <source>
        <dbReference type="EMBL" id="KAK4505536.1"/>
    </source>
</evidence>
<protein>
    <recommendedName>
        <fullName evidence="3">BRCT domain-containing protein</fullName>
    </recommendedName>
</protein>
<dbReference type="SMART" id="SM00292">
    <property type="entry name" value="BRCT"/>
    <property type="match status" value="4"/>
</dbReference>
<evidence type="ECO:0000256" key="2">
    <source>
        <dbReference type="SAM" id="MobiDB-lite"/>
    </source>
</evidence>
<keyword evidence="1" id="KW-0677">Repeat</keyword>
<dbReference type="SUPFAM" id="SSF52113">
    <property type="entry name" value="BRCT domain"/>
    <property type="match status" value="4"/>
</dbReference>
<dbReference type="Pfam" id="PF12738">
    <property type="entry name" value="PTCB-BRCT"/>
    <property type="match status" value="2"/>
</dbReference>
<reference evidence="4 5" key="1">
    <citation type="journal article" date="2023" name="G3 (Bethesda)">
        <title>A chromosome-level genome assembly of Zasmidium syzygii isolated from banana leaves.</title>
        <authorList>
            <person name="van Westerhoven A.C."/>
            <person name="Mehrabi R."/>
            <person name="Talebi R."/>
            <person name="Steentjes M.B.F."/>
            <person name="Corcolon B."/>
            <person name="Chong P.A."/>
            <person name="Kema G.H.J."/>
            <person name="Seidl M.F."/>
        </authorList>
    </citation>
    <scope>NUCLEOTIDE SEQUENCE [LARGE SCALE GENOMIC DNA]</scope>
    <source>
        <strain evidence="4 5">P124</strain>
    </source>
</reference>
<dbReference type="InterPro" id="IPR059215">
    <property type="entry name" value="BRCT2_TopBP1-like"/>
</dbReference>
<feature type="compositionally biased region" description="Basic and acidic residues" evidence="2">
    <location>
        <begin position="709"/>
        <end position="721"/>
    </location>
</feature>
<dbReference type="InterPro" id="IPR001357">
    <property type="entry name" value="BRCT_dom"/>
</dbReference>
<dbReference type="CDD" id="cd18433">
    <property type="entry name" value="BRCT_Rad4_rpt3"/>
    <property type="match status" value="1"/>
</dbReference>
<dbReference type="CDD" id="cd17731">
    <property type="entry name" value="BRCT_TopBP1_rpt2_like"/>
    <property type="match status" value="1"/>
</dbReference>
<feature type="domain" description="BRCT" evidence="3">
    <location>
        <begin position="92"/>
        <end position="181"/>
    </location>
</feature>
<feature type="compositionally biased region" description="Basic and acidic residues" evidence="2">
    <location>
        <begin position="607"/>
        <end position="620"/>
    </location>
</feature>
<dbReference type="Proteomes" id="UP001305779">
    <property type="component" value="Unassembled WGS sequence"/>
</dbReference>
<evidence type="ECO:0000259" key="3">
    <source>
        <dbReference type="PROSITE" id="PS50172"/>
    </source>
</evidence>
<feature type="compositionally biased region" description="Basic and acidic residues" evidence="2">
    <location>
        <begin position="508"/>
        <end position="528"/>
    </location>
</feature>
<dbReference type="EMBL" id="JAXOVC010000002">
    <property type="protein sequence ID" value="KAK4505536.1"/>
    <property type="molecule type" value="Genomic_DNA"/>
</dbReference>
<feature type="compositionally biased region" description="Basic and acidic residues" evidence="2">
    <location>
        <begin position="644"/>
        <end position="657"/>
    </location>
</feature>
<dbReference type="Gene3D" id="3.40.50.10190">
    <property type="entry name" value="BRCT domain"/>
    <property type="match status" value="4"/>
</dbReference>
<proteinExistence type="predicted"/>
<gene>
    <name evidence="4" type="ORF">PRZ48_003499</name>
</gene>
<dbReference type="InterPro" id="IPR036420">
    <property type="entry name" value="BRCT_dom_sf"/>
</dbReference>
<name>A0ABR0EWS3_ZASCE</name>
<evidence type="ECO:0000256" key="1">
    <source>
        <dbReference type="ARBA" id="ARBA00022737"/>
    </source>
</evidence>